<accession>A0A3L6QQP3</accession>
<dbReference type="Gene3D" id="3.40.50.1820">
    <property type="entry name" value="alpha/beta hydrolase"/>
    <property type="match status" value="1"/>
</dbReference>
<organism evidence="1 2">
    <name type="scientific">Panicum miliaceum</name>
    <name type="common">Proso millet</name>
    <name type="synonym">Broomcorn millet</name>
    <dbReference type="NCBI Taxonomy" id="4540"/>
    <lineage>
        <taxon>Eukaryota</taxon>
        <taxon>Viridiplantae</taxon>
        <taxon>Streptophyta</taxon>
        <taxon>Embryophyta</taxon>
        <taxon>Tracheophyta</taxon>
        <taxon>Spermatophyta</taxon>
        <taxon>Magnoliopsida</taxon>
        <taxon>Liliopsida</taxon>
        <taxon>Poales</taxon>
        <taxon>Poaceae</taxon>
        <taxon>PACMAD clade</taxon>
        <taxon>Panicoideae</taxon>
        <taxon>Panicodae</taxon>
        <taxon>Paniceae</taxon>
        <taxon>Panicinae</taxon>
        <taxon>Panicum</taxon>
        <taxon>Panicum sect. Panicum</taxon>
    </lineage>
</organism>
<dbReference type="InterPro" id="IPR029058">
    <property type="entry name" value="AB_hydrolase_fold"/>
</dbReference>
<comment type="caution">
    <text evidence="1">The sequence shown here is derived from an EMBL/GenBank/DDBJ whole genome shotgun (WGS) entry which is preliminary data.</text>
</comment>
<reference evidence="2" key="1">
    <citation type="journal article" date="2019" name="Nat. Commun.">
        <title>The genome of broomcorn millet.</title>
        <authorList>
            <person name="Zou C."/>
            <person name="Miki D."/>
            <person name="Li D."/>
            <person name="Tang Q."/>
            <person name="Xiao L."/>
            <person name="Rajput S."/>
            <person name="Deng P."/>
            <person name="Jia W."/>
            <person name="Huang R."/>
            <person name="Zhang M."/>
            <person name="Sun Y."/>
            <person name="Hu J."/>
            <person name="Fu X."/>
            <person name="Schnable P.S."/>
            <person name="Li F."/>
            <person name="Zhang H."/>
            <person name="Feng B."/>
            <person name="Zhu X."/>
            <person name="Liu R."/>
            <person name="Schnable J.C."/>
            <person name="Zhu J.-K."/>
            <person name="Zhang H."/>
        </authorList>
    </citation>
    <scope>NUCLEOTIDE SEQUENCE [LARGE SCALE GENOMIC DNA]</scope>
</reference>
<protein>
    <recommendedName>
        <fullName evidence="3">GDSL esterase/lipase</fullName>
    </recommendedName>
</protein>
<dbReference type="STRING" id="4540.A0A3L6QQP3"/>
<dbReference type="SUPFAM" id="SSF53474">
    <property type="entry name" value="alpha/beta-Hydrolases"/>
    <property type="match status" value="1"/>
</dbReference>
<dbReference type="OrthoDB" id="584477at2759"/>
<sequence>MATVETVQTIGAMPMAARQWAIIAGASDLELHRMDSDDEVFAISGPKHMMARSGTGSSPTMMVKVKWDSNEHRRCIVACMVRGAYVMESDRTKRRLGTRRARSPAWWESFGFRLRDVLDCDCDCVFCRNRFKFGAQRWSIYGAILEHVPAAAAGEFRRHPSAPRYIVAFRGTMSPSHRGDTHANVELLLNRQHACSRFFDARRKVGELLDSIVYYDYDYGRSTAAAIWLAGHSLGASIALDVGRNMMTERRRNLPTFLFNPPQVSVAPLLNALRVPDVARRFLFRISYTVKAKLGAVTALRPLERKMEELFETLAPWAPELYVHERDIICRGFIDYFEQRQNMLVGGSSSHVALHGTKLSLRDMLLFLHAENKEGNQVQPHLLPSARLWKTSVQGHRHGLQQWLEPDWILNLSPRLYSYPGA</sequence>
<dbReference type="Proteomes" id="UP000275267">
    <property type="component" value="Unassembled WGS sequence"/>
</dbReference>
<evidence type="ECO:0000313" key="2">
    <source>
        <dbReference type="Proteomes" id="UP000275267"/>
    </source>
</evidence>
<keyword evidence="2" id="KW-1185">Reference proteome</keyword>
<dbReference type="AlphaFoldDB" id="A0A3L6QQP3"/>
<dbReference type="PANTHER" id="PTHR31479">
    <property type="entry name" value="ALPHA/BETA-HYDROLASES SUPERFAMILY PROTEIN"/>
    <property type="match status" value="1"/>
</dbReference>
<evidence type="ECO:0000313" key="1">
    <source>
        <dbReference type="EMBL" id="RLM85035.1"/>
    </source>
</evidence>
<dbReference type="PANTHER" id="PTHR31479:SF15">
    <property type="entry name" value="FUNGAL LIPASE-LIKE DOMAIN-CONTAINING PROTEIN"/>
    <property type="match status" value="1"/>
</dbReference>
<dbReference type="EMBL" id="PQIB02000011">
    <property type="protein sequence ID" value="RLM85035.1"/>
    <property type="molecule type" value="Genomic_DNA"/>
</dbReference>
<name>A0A3L6QQP3_PANMI</name>
<proteinExistence type="predicted"/>
<gene>
    <name evidence="1" type="ORF">C2845_PM04G27040</name>
</gene>
<evidence type="ECO:0008006" key="3">
    <source>
        <dbReference type="Google" id="ProtNLM"/>
    </source>
</evidence>